<evidence type="ECO:0000313" key="1">
    <source>
        <dbReference type="EMBL" id="OGN28077.1"/>
    </source>
</evidence>
<accession>A0A1F8GRM8</accession>
<dbReference type="STRING" id="1802701.A3A33_04025"/>
<sequence>MEHSNKDEICQNCKQQFLIEPDDIAFYDMMHVPAPTFCPDCRLQRRLAYRNERSLYKIKCALCNEDTFSIAEQGNPYTMYCADCWYGDGWDRFQYGRDYDFSRPFMEQFKDLYRVVPVRARFVTSGSNLINSDYTNLVSHLKNCYLVYNSDYDEYCSYGSEIESSKDSIDCTMIEGCESCYGCLNCQKCYRAFYSVDCENSNNIWFSKNLSGCNDCFGCMNLRKKSYHIFNQPYSKEAYDQKLKTLLNGSWSGYAKLAEQARDLWLEHPVKYIHGRQNTSVSGDYINNSKEVHRTFLATEAQNCKYCMWLLIKPVKDCWDYTEYGDGAERVIDSLTSGLGVADIKYSSFMVKEVFDASYSSDCQLSKHVFGCVGLKNAEYAILNKQYSKEEYEALVPKIIQHMHDMPYKDAKGRGYKYGEFFPIELSRFAYNETNAQEYFPVTKEQAIEQGYRWKDFEEKAHQPTKKWSELPDDSTGIEDSILNETILCQAWDESSTKAQEHNCTKAFRLTDYELQFYKRFNIPLPRQCPNTRHFERLKLRNPFKLWDRTCAKCQAPIQTSYDPTKPEIVYCEKCYQSEII</sequence>
<dbReference type="Proteomes" id="UP000179047">
    <property type="component" value="Unassembled WGS sequence"/>
</dbReference>
<dbReference type="AlphaFoldDB" id="A0A1F8GRM8"/>
<comment type="caution">
    <text evidence="1">The sequence shown here is derived from an EMBL/GenBank/DDBJ whole genome shotgun (WGS) entry which is preliminary data.</text>
</comment>
<name>A0A1F8GRM8_9BACT</name>
<protein>
    <recommendedName>
        <fullName evidence="3">Zinc-binding domain-containing protein</fullName>
    </recommendedName>
</protein>
<reference evidence="1 2" key="1">
    <citation type="journal article" date="2016" name="Nat. Commun.">
        <title>Thousands of microbial genomes shed light on interconnected biogeochemical processes in an aquifer system.</title>
        <authorList>
            <person name="Anantharaman K."/>
            <person name="Brown C.T."/>
            <person name="Hug L.A."/>
            <person name="Sharon I."/>
            <person name="Castelle C.J."/>
            <person name="Probst A.J."/>
            <person name="Thomas B.C."/>
            <person name="Singh A."/>
            <person name="Wilkins M.J."/>
            <person name="Karaoz U."/>
            <person name="Brodie E.L."/>
            <person name="Williams K.H."/>
            <person name="Hubbard S.S."/>
            <person name="Banfield J.F."/>
        </authorList>
    </citation>
    <scope>NUCLEOTIDE SEQUENCE [LARGE SCALE GENOMIC DNA]</scope>
</reference>
<proteinExistence type="predicted"/>
<organism evidence="1 2">
    <name type="scientific">Candidatus Yanofskybacteria bacterium RIFCSPLOWO2_01_FULL_49_25</name>
    <dbReference type="NCBI Taxonomy" id="1802701"/>
    <lineage>
        <taxon>Bacteria</taxon>
        <taxon>Candidatus Yanofskyibacteriota</taxon>
    </lineage>
</organism>
<gene>
    <name evidence="1" type="ORF">A3A33_04025</name>
</gene>
<evidence type="ECO:0008006" key="3">
    <source>
        <dbReference type="Google" id="ProtNLM"/>
    </source>
</evidence>
<evidence type="ECO:0000313" key="2">
    <source>
        <dbReference type="Proteomes" id="UP000179047"/>
    </source>
</evidence>
<dbReference type="EMBL" id="MGKP01000024">
    <property type="protein sequence ID" value="OGN28077.1"/>
    <property type="molecule type" value="Genomic_DNA"/>
</dbReference>